<evidence type="ECO:0000259" key="4">
    <source>
        <dbReference type="PROSITE" id="PS01124"/>
    </source>
</evidence>
<comment type="caution">
    <text evidence="5">The sequence shown here is derived from an EMBL/GenBank/DDBJ whole genome shotgun (WGS) entry which is preliminary data.</text>
</comment>
<dbReference type="PANTHER" id="PTHR43280:SF2">
    <property type="entry name" value="HTH-TYPE TRANSCRIPTIONAL REGULATOR EXSA"/>
    <property type="match status" value="1"/>
</dbReference>
<evidence type="ECO:0000256" key="2">
    <source>
        <dbReference type="ARBA" id="ARBA00023125"/>
    </source>
</evidence>
<keyword evidence="2" id="KW-0238">DNA-binding</keyword>
<sequence length="405" mass="46595">MESNPTYEDFEQICSLLNTVTKIDIRLTDSTGTVLQKYESLMLPSVPANPDNKYSYITERLHHCSPQTFQHHVDSTGIEYVSAGIWKQDKILGSIIVGPFISTEIELTFLNKELSNNALPLGKRSQIEHFYKSLPALTKKEYNAIGTLLVNLLLREHTPAQEIRSTMKRNSIKDNVSVLKMDPRIIRFRYDQEKKIMNAIATGNKKRVFELLATLSNNDLSYRFPDNPIRATKNITYVFTTLCRIAAVNGGVDPLHVHSLSERFALLIERSSNLYQLSSIRRSMVEVYCDAVVEASTLHYSPLIKKTINYIQSYLEEPLTLKHVAAVVKTNPTYLSRVFKEETNMNMMYYINLKRVEEAKLYLQGDTPITEIAFLVGFNDANYFSRVFKQIVSVTPLQYRKKYYR</sequence>
<name>A0A268S1R6_SHOCL</name>
<feature type="domain" description="HTH araC/xylS-type" evidence="4">
    <location>
        <begin position="305"/>
        <end position="402"/>
    </location>
</feature>
<dbReference type="RefSeq" id="WP_095238629.1">
    <property type="nucleotide sequence ID" value="NZ_JARRUH010000053.1"/>
</dbReference>
<dbReference type="InterPro" id="IPR018060">
    <property type="entry name" value="HTH_AraC"/>
</dbReference>
<dbReference type="EMBL" id="NPBS01000037">
    <property type="protein sequence ID" value="PAF26420.1"/>
    <property type="molecule type" value="Genomic_DNA"/>
</dbReference>
<evidence type="ECO:0000313" key="5">
    <source>
        <dbReference type="EMBL" id="PAF26420.1"/>
    </source>
</evidence>
<dbReference type="InterPro" id="IPR009057">
    <property type="entry name" value="Homeodomain-like_sf"/>
</dbReference>
<dbReference type="Proteomes" id="UP000216133">
    <property type="component" value="Unassembled WGS sequence"/>
</dbReference>
<dbReference type="PROSITE" id="PS00041">
    <property type="entry name" value="HTH_ARAC_FAMILY_1"/>
    <property type="match status" value="1"/>
</dbReference>
<keyword evidence="1" id="KW-0805">Transcription regulation</keyword>
<dbReference type="GO" id="GO:0003700">
    <property type="term" value="F:DNA-binding transcription factor activity"/>
    <property type="evidence" value="ECO:0007669"/>
    <property type="project" value="InterPro"/>
</dbReference>
<organism evidence="5 6">
    <name type="scientific">Shouchella clausii</name>
    <name type="common">Alkalihalobacillus clausii</name>
    <dbReference type="NCBI Taxonomy" id="79880"/>
    <lineage>
        <taxon>Bacteria</taxon>
        <taxon>Bacillati</taxon>
        <taxon>Bacillota</taxon>
        <taxon>Bacilli</taxon>
        <taxon>Bacillales</taxon>
        <taxon>Bacillaceae</taxon>
        <taxon>Shouchella</taxon>
    </lineage>
</organism>
<gene>
    <name evidence="5" type="ORF">CHH61_08510</name>
</gene>
<evidence type="ECO:0000256" key="1">
    <source>
        <dbReference type="ARBA" id="ARBA00023015"/>
    </source>
</evidence>
<reference evidence="5 6" key="1">
    <citation type="submission" date="2017-07" db="EMBL/GenBank/DDBJ databases">
        <title>Isolation and whole genome analysis of endospore-forming bacteria from heroin.</title>
        <authorList>
            <person name="Kalinowski J."/>
            <person name="Ahrens B."/>
            <person name="Al-Dilaimi A."/>
            <person name="Winkler A."/>
            <person name="Wibberg D."/>
            <person name="Schleenbecker U."/>
            <person name="Ruckert C."/>
            <person name="Wolfel R."/>
            <person name="Grass G."/>
        </authorList>
    </citation>
    <scope>NUCLEOTIDE SEQUENCE [LARGE SCALE GENOMIC DNA]</scope>
    <source>
        <strain evidence="5 6">7523-2</strain>
    </source>
</reference>
<dbReference type="InterPro" id="IPR018062">
    <property type="entry name" value="HTH_AraC-typ_CS"/>
</dbReference>
<evidence type="ECO:0000256" key="3">
    <source>
        <dbReference type="ARBA" id="ARBA00023163"/>
    </source>
</evidence>
<dbReference type="GO" id="GO:0043565">
    <property type="term" value="F:sequence-specific DNA binding"/>
    <property type="evidence" value="ECO:0007669"/>
    <property type="project" value="InterPro"/>
</dbReference>
<evidence type="ECO:0000313" key="6">
    <source>
        <dbReference type="Proteomes" id="UP000216133"/>
    </source>
</evidence>
<dbReference type="PANTHER" id="PTHR43280">
    <property type="entry name" value="ARAC-FAMILY TRANSCRIPTIONAL REGULATOR"/>
    <property type="match status" value="1"/>
</dbReference>
<dbReference type="SUPFAM" id="SSF46689">
    <property type="entry name" value="Homeodomain-like"/>
    <property type="match status" value="2"/>
</dbReference>
<accession>A0A268S1R6</accession>
<dbReference type="Pfam" id="PF12833">
    <property type="entry name" value="HTH_18"/>
    <property type="match status" value="1"/>
</dbReference>
<dbReference type="PROSITE" id="PS01124">
    <property type="entry name" value="HTH_ARAC_FAMILY_2"/>
    <property type="match status" value="1"/>
</dbReference>
<dbReference type="SMART" id="SM00342">
    <property type="entry name" value="HTH_ARAC"/>
    <property type="match status" value="1"/>
</dbReference>
<dbReference type="PRINTS" id="PR00032">
    <property type="entry name" value="HTHARAC"/>
</dbReference>
<protein>
    <recommendedName>
        <fullName evidence="4">HTH araC/xylS-type domain-containing protein</fullName>
    </recommendedName>
</protein>
<dbReference type="InterPro" id="IPR020449">
    <property type="entry name" value="Tscrpt_reg_AraC-type_HTH"/>
</dbReference>
<dbReference type="AlphaFoldDB" id="A0A268S1R6"/>
<keyword evidence="3" id="KW-0804">Transcription</keyword>
<dbReference type="Gene3D" id="1.10.10.60">
    <property type="entry name" value="Homeodomain-like"/>
    <property type="match status" value="2"/>
</dbReference>
<proteinExistence type="predicted"/>